<evidence type="ECO:0000256" key="13">
    <source>
        <dbReference type="ARBA" id="ARBA00038333"/>
    </source>
</evidence>
<dbReference type="Proteomes" id="UP000039865">
    <property type="component" value="Unassembled WGS sequence"/>
</dbReference>
<keyword evidence="7" id="KW-0999">Mitochondrion inner membrane</keyword>
<dbReference type="SMART" id="SM00054">
    <property type="entry name" value="EFh"/>
    <property type="match status" value="2"/>
</dbReference>
<evidence type="ECO:0000256" key="4">
    <source>
        <dbReference type="ARBA" id="ARBA00022568"/>
    </source>
</evidence>
<comment type="subcellular location">
    <subcellularLocation>
        <location evidence="1">Mitochondrion inner membrane</location>
    </subcellularLocation>
    <subcellularLocation>
        <location evidence="2">Mitochondrion intermembrane space</location>
    </subcellularLocation>
</comment>
<keyword evidence="4" id="KW-0109">Calcium transport</keyword>
<dbReference type="GO" id="GO:0036444">
    <property type="term" value="P:calcium import into the mitochondrion"/>
    <property type="evidence" value="ECO:0007669"/>
    <property type="project" value="TreeGrafter"/>
</dbReference>
<dbReference type="OrthoDB" id="186625at2759"/>
<dbReference type="InterPro" id="IPR002048">
    <property type="entry name" value="EF_hand_dom"/>
</dbReference>
<dbReference type="GO" id="GO:0005758">
    <property type="term" value="C:mitochondrial intermembrane space"/>
    <property type="evidence" value="ECO:0007669"/>
    <property type="project" value="UniProtKB-SubCell"/>
</dbReference>
<dbReference type="InterPro" id="IPR039800">
    <property type="entry name" value="MICU1/2/3"/>
</dbReference>
<feature type="domain" description="EF-hand" evidence="14">
    <location>
        <begin position="136"/>
        <end position="164"/>
    </location>
</feature>
<evidence type="ECO:0000256" key="2">
    <source>
        <dbReference type="ARBA" id="ARBA00004569"/>
    </source>
</evidence>
<keyword evidence="12" id="KW-0472">Membrane</keyword>
<keyword evidence="5" id="KW-0479">Metal-binding</keyword>
<evidence type="ECO:0000256" key="5">
    <source>
        <dbReference type="ARBA" id="ARBA00022723"/>
    </source>
</evidence>
<keyword evidence="8" id="KW-0106">Calcium</keyword>
<evidence type="ECO:0000256" key="10">
    <source>
        <dbReference type="ARBA" id="ARBA00023065"/>
    </source>
</evidence>
<keyword evidence="11" id="KW-0496">Mitochondrion</keyword>
<evidence type="ECO:0000256" key="3">
    <source>
        <dbReference type="ARBA" id="ARBA00022448"/>
    </source>
</evidence>
<dbReference type="GO" id="GO:0005509">
    <property type="term" value="F:calcium ion binding"/>
    <property type="evidence" value="ECO:0007669"/>
    <property type="project" value="InterPro"/>
</dbReference>
<proteinExistence type="inferred from homology"/>
<dbReference type="PROSITE" id="PS00018">
    <property type="entry name" value="EF_HAND_1"/>
    <property type="match status" value="2"/>
</dbReference>
<dbReference type="Pfam" id="PF13833">
    <property type="entry name" value="EF-hand_8"/>
    <property type="match status" value="2"/>
</dbReference>
<dbReference type="SUPFAM" id="SSF47473">
    <property type="entry name" value="EF-hand"/>
    <property type="match status" value="2"/>
</dbReference>
<evidence type="ECO:0000256" key="9">
    <source>
        <dbReference type="ARBA" id="ARBA00022946"/>
    </source>
</evidence>
<reference evidence="15 16" key="1">
    <citation type="submission" date="2014-06" db="EMBL/GenBank/DDBJ databases">
        <authorList>
            <person name="Swart Estienne"/>
        </authorList>
    </citation>
    <scope>NUCLEOTIDE SEQUENCE [LARGE SCALE GENOMIC DNA]</scope>
    <source>
        <strain evidence="15 16">130c</strain>
    </source>
</reference>
<dbReference type="EMBL" id="CCKQ01004761">
    <property type="protein sequence ID" value="CDW75918.1"/>
    <property type="molecule type" value="Genomic_DNA"/>
</dbReference>
<evidence type="ECO:0000256" key="11">
    <source>
        <dbReference type="ARBA" id="ARBA00023128"/>
    </source>
</evidence>
<feature type="domain" description="EF-hand" evidence="14">
    <location>
        <begin position="362"/>
        <end position="397"/>
    </location>
</feature>
<keyword evidence="3" id="KW-0813">Transport</keyword>
<keyword evidence="10" id="KW-0406">Ion transport</keyword>
<dbReference type="GO" id="GO:0051560">
    <property type="term" value="P:mitochondrial calcium ion homeostasis"/>
    <property type="evidence" value="ECO:0007669"/>
    <property type="project" value="TreeGrafter"/>
</dbReference>
<dbReference type="PANTHER" id="PTHR12294:SF1">
    <property type="entry name" value="CALCIUM UPTAKE PROTEIN 1, MITOCHONDRIAL"/>
    <property type="match status" value="1"/>
</dbReference>
<gene>
    <name evidence="15" type="primary">Contig15815.g16857</name>
    <name evidence="15" type="ORF">STYLEM_4914</name>
</gene>
<evidence type="ECO:0000256" key="8">
    <source>
        <dbReference type="ARBA" id="ARBA00022837"/>
    </source>
</evidence>
<dbReference type="AlphaFoldDB" id="A0A078A342"/>
<dbReference type="GO" id="GO:1990246">
    <property type="term" value="C:uniplex complex"/>
    <property type="evidence" value="ECO:0007669"/>
    <property type="project" value="TreeGrafter"/>
</dbReference>
<evidence type="ECO:0000313" key="15">
    <source>
        <dbReference type="EMBL" id="CDW75918.1"/>
    </source>
</evidence>
<comment type="similarity">
    <text evidence="13">Belongs to the MICU1 family. MICU1 subfamily.</text>
</comment>
<dbReference type="InParanoid" id="A0A078A342"/>
<dbReference type="InterPro" id="IPR018247">
    <property type="entry name" value="EF_Hand_1_Ca_BS"/>
</dbReference>
<evidence type="ECO:0000256" key="1">
    <source>
        <dbReference type="ARBA" id="ARBA00004273"/>
    </source>
</evidence>
<organism evidence="15 16">
    <name type="scientific">Stylonychia lemnae</name>
    <name type="common">Ciliate</name>
    <dbReference type="NCBI Taxonomy" id="5949"/>
    <lineage>
        <taxon>Eukaryota</taxon>
        <taxon>Sar</taxon>
        <taxon>Alveolata</taxon>
        <taxon>Ciliophora</taxon>
        <taxon>Intramacronucleata</taxon>
        <taxon>Spirotrichea</taxon>
        <taxon>Stichotrichia</taxon>
        <taxon>Sporadotrichida</taxon>
        <taxon>Oxytrichidae</taxon>
        <taxon>Stylonychinae</taxon>
        <taxon>Stylonychia</taxon>
    </lineage>
</organism>
<dbReference type="Gene3D" id="1.10.238.10">
    <property type="entry name" value="EF-hand"/>
    <property type="match status" value="2"/>
</dbReference>
<dbReference type="PROSITE" id="PS50222">
    <property type="entry name" value="EF_HAND_2"/>
    <property type="match status" value="2"/>
</dbReference>
<dbReference type="PANTHER" id="PTHR12294">
    <property type="entry name" value="EF HAND DOMAIN FAMILY A1,A2-RELATED"/>
    <property type="match status" value="1"/>
</dbReference>
<keyword evidence="9" id="KW-0809">Transit peptide</keyword>
<dbReference type="InterPro" id="IPR011992">
    <property type="entry name" value="EF-hand-dom_pair"/>
</dbReference>
<evidence type="ECO:0000256" key="6">
    <source>
        <dbReference type="ARBA" id="ARBA00022737"/>
    </source>
</evidence>
<evidence type="ECO:0000256" key="7">
    <source>
        <dbReference type="ARBA" id="ARBA00022792"/>
    </source>
</evidence>
<keyword evidence="16" id="KW-1185">Reference proteome</keyword>
<accession>A0A078A342</accession>
<evidence type="ECO:0000259" key="14">
    <source>
        <dbReference type="PROSITE" id="PS50222"/>
    </source>
</evidence>
<evidence type="ECO:0000256" key="12">
    <source>
        <dbReference type="ARBA" id="ARBA00023136"/>
    </source>
</evidence>
<evidence type="ECO:0000313" key="16">
    <source>
        <dbReference type="Proteomes" id="UP000039865"/>
    </source>
</evidence>
<protein>
    <submittedName>
        <fullName evidence="15">Calciumbinding atopy-related autoantigen</fullName>
    </submittedName>
</protein>
<sequence>MSSGFYQQFFRIYSRGVLLRQMFRSSARTSQRSNNMFNNSAAMIITPLAFQMLILNNQHNLSQCEEAPRQDRIRGNYENKIRFFSPPEKIFETFASSKNEKGDLVMSYSDFFRALTPYNHSEIKDSKPYFDKYKPDILKVADSNGDGVISFPEFFFFITILQMPLGLIHKEFTKHVKEGGKMNQDEFSKTLTTLRKKTLLGTKQINKGMVPDARLISATEDDFSQTNNEICNQLFKNKTLFSYEDFINFRDELKIALRHYEFHQYEVNEENDSISMEDFTKSLMVCLPYKEAHMYIKRVHELKLDGEVSFKEFLAFQRFIDDVDHIKEKVLVYRYITLDQLKSLCKEFCEEDEFCKKENVQINPKQVEALVRLLDLDGNGQLDHDEVIGVLDQRQLLGQGKENELKEAIESSFKKVVQWFRETLGI</sequence>
<dbReference type="OMA" id="YPEYMFF"/>
<name>A0A078A342_STYLE</name>
<keyword evidence="6" id="KW-0677">Repeat</keyword>